<sequence>KLLKHFLGYIFKFVTDYIMNLCLVKIFTDSNGIAYGVTRLVRPRGTHKATIVWLHDIGENGDDSARFVRELNLPNVQIREHIKWICPTAPTRPVSRLGGAVTTAWCDVTQVSENMEHDLASINTTCVLVANLLAGEPAHVMKGVGGIGLGAAQALYFASCYVVGGMRDMGLNAVVGINGWLPAWTNFLYHIDSLTVSGTLAASLPILLTNENSMVPFQFGWLSEQSLSRAGIPVTFRPNDGSKTSLCFGFSFHLTLFSETDFGGYAKYMQEGSYSYWKLAQNIPPALGLTLEFS</sequence>
<feature type="non-terminal residue" evidence="2">
    <location>
        <position position="1"/>
    </location>
</feature>
<evidence type="ECO:0000313" key="2">
    <source>
        <dbReference type="EMBL" id="CAF1706913.1"/>
    </source>
</evidence>
<gene>
    <name evidence="2" type="ORF">DARMORV10_C03P60510.1</name>
</gene>
<feature type="domain" description="Phospholipase/carboxylesterase/thioesterase" evidence="1">
    <location>
        <begin position="40"/>
        <end position="246"/>
    </location>
</feature>
<dbReference type="Pfam" id="PF02230">
    <property type="entry name" value="Abhydrolase_2"/>
    <property type="match status" value="1"/>
</dbReference>
<dbReference type="GO" id="GO:0016787">
    <property type="term" value="F:hydrolase activity"/>
    <property type="evidence" value="ECO:0007669"/>
    <property type="project" value="InterPro"/>
</dbReference>
<dbReference type="Proteomes" id="UP001295469">
    <property type="component" value="Chromosome C03"/>
</dbReference>
<reference evidence="2" key="1">
    <citation type="submission" date="2021-01" db="EMBL/GenBank/DDBJ databases">
        <authorList>
            <consortium name="Genoscope - CEA"/>
            <person name="William W."/>
        </authorList>
    </citation>
    <scope>NUCLEOTIDE SEQUENCE</scope>
</reference>
<proteinExistence type="predicted"/>
<dbReference type="PANTHER" id="PTHR46234">
    <property type="entry name" value="ALPHA/BETA-HYDROLASES SUPERFAMILY PROTEIN"/>
    <property type="match status" value="1"/>
</dbReference>
<organism evidence="2">
    <name type="scientific">Brassica napus</name>
    <name type="common">Rape</name>
    <dbReference type="NCBI Taxonomy" id="3708"/>
    <lineage>
        <taxon>Eukaryota</taxon>
        <taxon>Viridiplantae</taxon>
        <taxon>Streptophyta</taxon>
        <taxon>Embryophyta</taxon>
        <taxon>Tracheophyta</taxon>
        <taxon>Spermatophyta</taxon>
        <taxon>Magnoliopsida</taxon>
        <taxon>eudicotyledons</taxon>
        <taxon>Gunneridae</taxon>
        <taxon>Pentapetalae</taxon>
        <taxon>rosids</taxon>
        <taxon>malvids</taxon>
        <taxon>Brassicales</taxon>
        <taxon>Brassicaceae</taxon>
        <taxon>Brassiceae</taxon>
        <taxon>Brassica</taxon>
    </lineage>
</organism>
<evidence type="ECO:0000259" key="1">
    <source>
        <dbReference type="Pfam" id="PF02230"/>
    </source>
</evidence>
<dbReference type="AlphaFoldDB" id="A0A816I9U1"/>
<dbReference type="EMBL" id="HG994367">
    <property type="protein sequence ID" value="CAF1706913.1"/>
    <property type="molecule type" value="Genomic_DNA"/>
</dbReference>
<dbReference type="SUPFAM" id="SSF53474">
    <property type="entry name" value="alpha/beta-Hydrolases"/>
    <property type="match status" value="1"/>
</dbReference>
<accession>A0A816I9U1</accession>
<dbReference type="InterPro" id="IPR003140">
    <property type="entry name" value="PLipase/COase/thioEstase"/>
</dbReference>
<protein>
    <submittedName>
        <fullName evidence="2">(rape) hypothetical protein</fullName>
    </submittedName>
</protein>
<dbReference type="InterPro" id="IPR029058">
    <property type="entry name" value="AB_hydrolase_fold"/>
</dbReference>
<dbReference type="Gene3D" id="3.40.50.1820">
    <property type="entry name" value="alpha/beta hydrolase"/>
    <property type="match status" value="1"/>
</dbReference>
<name>A0A816I9U1_BRANA</name>